<keyword evidence="2 3" id="KW-0378">Hydrolase</keyword>
<dbReference type="InterPro" id="IPR020476">
    <property type="entry name" value="Nudix_hydrolase"/>
</dbReference>
<reference evidence="5 6" key="1">
    <citation type="submission" date="2020-08" db="EMBL/GenBank/DDBJ databases">
        <title>Sequencing the genomes of 1000 actinobacteria strains.</title>
        <authorList>
            <person name="Klenk H.-P."/>
        </authorList>
    </citation>
    <scope>NUCLEOTIDE SEQUENCE [LARGE SCALE GENOMIC DNA]</scope>
    <source>
        <strain evidence="5 6">DSM 44551</strain>
    </source>
</reference>
<accession>A0A7W8VBR8</accession>
<dbReference type="PANTHER" id="PTHR16099">
    <property type="entry name" value="8-OXO-DGTP DIPHOSPHATES NUDT15"/>
    <property type="match status" value="1"/>
</dbReference>
<proteinExistence type="inferred from homology"/>
<comment type="caution">
    <text evidence="5">The sequence shown here is derived from an EMBL/GenBank/DDBJ whole genome shotgun (WGS) entry which is preliminary data.</text>
</comment>
<evidence type="ECO:0000256" key="2">
    <source>
        <dbReference type="ARBA" id="ARBA00022801"/>
    </source>
</evidence>
<dbReference type="Gene3D" id="3.90.79.10">
    <property type="entry name" value="Nucleoside Triphosphate Pyrophosphohydrolase"/>
    <property type="match status" value="1"/>
</dbReference>
<dbReference type="InterPro" id="IPR020084">
    <property type="entry name" value="NUDIX_hydrolase_CS"/>
</dbReference>
<dbReference type="EC" id="3.6.1.55" evidence="5"/>
<protein>
    <submittedName>
        <fullName evidence="5">8-oxo-dGTP diphosphatase</fullName>
        <ecNumber evidence="5">3.6.1.55</ecNumber>
    </submittedName>
</protein>
<evidence type="ECO:0000256" key="1">
    <source>
        <dbReference type="ARBA" id="ARBA00005582"/>
    </source>
</evidence>
<dbReference type="CDD" id="cd04678">
    <property type="entry name" value="NUDIX_MTH2_Nudt15"/>
    <property type="match status" value="1"/>
</dbReference>
<organism evidence="5 6">
    <name type="scientific">Nocardiopsis composta</name>
    <dbReference type="NCBI Taxonomy" id="157465"/>
    <lineage>
        <taxon>Bacteria</taxon>
        <taxon>Bacillati</taxon>
        <taxon>Actinomycetota</taxon>
        <taxon>Actinomycetes</taxon>
        <taxon>Streptosporangiales</taxon>
        <taxon>Nocardiopsidaceae</taxon>
        <taxon>Nocardiopsis</taxon>
    </lineage>
</organism>
<name>A0A7W8VBR8_9ACTN</name>
<dbReference type="PRINTS" id="PR00502">
    <property type="entry name" value="NUDIXFAMILY"/>
</dbReference>
<evidence type="ECO:0000256" key="3">
    <source>
        <dbReference type="RuleBase" id="RU003476"/>
    </source>
</evidence>
<dbReference type="InterPro" id="IPR015797">
    <property type="entry name" value="NUDIX_hydrolase-like_dom_sf"/>
</dbReference>
<dbReference type="SUPFAM" id="SSF55811">
    <property type="entry name" value="Nudix"/>
    <property type="match status" value="1"/>
</dbReference>
<dbReference type="PROSITE" id="PS51462">
    <property type="entry name" value="NUDIX"/>
    <property type="match status" value="1"/>
</dbReference>
<dbReference type="Proteomes" id="UP000572635">
    <property type="component" value="Unassembled WGS sequence"/>
</dbReference>
<dbReference type="InterPro" id="IPR000086">
    <property type="entry name" value="NUDIX_hydrolase_dom"/>
</dbReference>
<gene>
    <name evidence="5" type="ORF">HDA36_000491</name>
</gene>
<evidence type="ECO:0000259" key="4">
    <source>
        <dbReference type="PROSITE" id="PS51462"/>
    </source>
</evidence>
<sequence length="150" mass="15780">MTETPGAPIGAPAPGARPAVSAIVLRGDRVLLGLRRGAHGAGTWSFPGGKVDPGEDPATAAARELHEETGLHATGTVPVAWTDDRFPGDGLHFATLHHLVDAEGEPVEREPDKVGRWAWFRWDALPAPLFSPITALLATGWRPPGPGAPR</sequence>
<dbReference type="PROSITE" id="PS00893">
    <property type="entry name" value="NUDIX_BOX"/>
    <property type="match status" value="1"/>
</dbReference>
<dbReference type="RefSeq" id="WP_246528160.1">
    <property type="nucleotide sequence ID" value="NZ_BAAAJD010000023.1"/>
</dbReference>
<evidence type="ECO:0000313" key="6">
    <source>
        <dbReference type="Proteomes" id="UP000572635"/>
    </source>
</evidence>
<feature type="domain" description="Nudix hydrolase" evidence="4">
    <location>
        <begin position="15"/>
        <end position="143"/>
    </location>
</feature>
<dbReference type="AlphaFoldDB" id="A0A7W8VBR8"/>
<comment type="similarity">
    <text evidence="1 3">Belongs to the Nudix hydrolase family.</text>
</comment>
<evidence type="ECO:0000313" key="5">
    <source>
        <dbReference type="EMBL" id="MBB5430407.1"/>
    </source>
</evidence>
<dbReference type="EMBL" id="JACHDB010000001">
    <property type="protein sequence ID" value="MBB5430407.1"/>
    <property type="molecule type" value="Genomic_DNA"/>
</dbReference>
<dbReference type="GO" id="GO:0035539">
    <property type="term" value="F:8-oxo-7,8-dihydrodeoxyguanosine triphosphate pyrophosphatase activity"/>
    <property type="evidence" value="ECO:0007669"/>
    <property type="project" value="UniProtKB-EC"/>
</dbReference>
<dbReference type="PANTHER" id="PTHR16099:SF5">
    <property type="entry name" value="NUCLEOTIDE TRIPHOSPHATE DIPHOSPHATASE NUDT15"/>
    <property type="match status" value="1"/>
</dbReference>
<keyword evidence="6" id="KW-1185">Reference proteome</keyword>
<dbReference type="Pfam" id="PF00293">
    <property type="entry name" value="NUDIX"/>
    <property type="match status" value="1"/>
</dbReference>